<dbReference type="EMBL" id="AFAR01000176">
    <property type="protein sequence ID" value="EGF26736.1"/>
    <property type="molecule type" value="Genomic_DNA"/>
</dbReference>
<feature type="compositionally biased region" description="Polar residues" evidence="1">
    <location>
        <begin position="1"/>
        <end position="12"/>
    </location>
</feature>
<sequence length="50" mass="5560">MKPQTRASPQSDPETHSIAGFGNDSSSRIATGVRVGSWQHRSDYRFLPRS</sequence>
<protein>
    <submittedName>
        <fullName evidence="2">Uncharacterized protein</fullName>
    </submittedName>
</protein>
<dbReference type="Proteomes" id="UP000006222">
    <property type="component" value="Unassembled WGS sequence"/>
</dbReference>
<accession>F2AUG9</accession>
<name>F2AUG9_RHOBT</name>
<evidence type="ECO:0000256" key="1">
    <source>
        <dbReference type="SAM" id="MobiDB-lite"/>
    </source>
</evidence>
<comment type="caution">
    <text evidence="2">The sequence shown here is derived from an EMBL/GenBank/DDBJ whole genome shotgun (WGS) entry which is preliminary data.</text>
</comment>
<gene>
    <name evidence="2" type="ORF">RBWH47_00361</name>
</gene>
<feature type="region of interest" description="Disordered" evidence="1">
    <location>
        <begin position="1"/>
        <end position="34"/>
    </location>
</feature>
<evidence type="ECO:0000313" key="2">
    <source>
        <dbReference type="EMBL" id="EGF26736.1"/>
    </source>
</evidence>
<evidence type="ECO:0000313" key="3">
    <source>
        <dbReference type="Proteomes" id="UP000006222"/>
    </source>
</evidence>
<reference evidence="2 3" key="1">
    <citation type="journal article" date="2013" name="Mar. Genomics">
        <title>Expression of sulfatases in Rhodopirellula baltica and the diversity of sulfatases in the genus Rhodopirellula.</title>
        <authorList>
            <person name="Wegner C.E."/>
            <person name="Richter-Heitmann T."/>
            <person name="Klindworth A."/>
            <person name="Klockow C."/>
            <person name="Richter M."/>
            <person name="Achstetter T."/>
            <person name="Glockner F.O."/>
            <person name="Harder J."/>
        </authorList>
    </citation>
    <scope>NUCLEOTIDE SEQUENCE [LARGE SCALE GENOMIC DNA]</scope>
    <source>
        <strain evidence="2 3">WH47</strain>
    </source>
</reference>
<dbReference type="PATRIC" id="fig|991778.3.peg.3578"/>
<organism evidence="2 3">
    <name type="scientific">Rhodopirellula baltica WH47</name>
    <dbReference type="NCBI Taxonomy" id="991778"/>
    <lineage>
        <taxon>Bacteria</taxon>
        <taxon>Pseudomonadati</taxon>
        <taxon>Planctomycetota</taxon>
        <taxon>Planctomycetia</taxon>
        <taxon>Pirellulales</taxon>
        <taxon>Pirellulaceae</taxon>
        <taxon>Rhodopirellula</taxon>
    </lineage>
</organism>
<proteinExistence type="predicted"/>
<dbReference type="AlphaFoldDB" id="F2AUG9"/>